<evidence type="ECO:0000256" key="4">
    <source>
        <dbReference type="ARBA" id="ARBA00022825"/>
    </source>
</evidence>
<proteinExistence type="inferred from homology"/>
<dbReference type="PATRIC" id="fig|1365250.3.peg.5050"/>
<name>A0A166UD91_9GAMM</name>
<dbReference type="InterPro" id="IPR036852">
    <property type="entry name" value="Peptidase_S8/S53_dom_sf"/>
</dbReference>
<dbReference type="GO" id="GO:0004252">
    <property type="term" value="F:serine-type endopeptidase activity"/>
    <property type="evidence" value="ECO:0007669"/>
    <property type="project" value="UniProtKB-UniRule"/>
</dbReference>
<evidence type="ECO:0000259" key="6">
    <source>
        <dbReference type="Pfam" id="PF00082"/>
    </source>
</evidence>
<keyword evidence="3 5" id="KW-0378">Hydrolase</keyword>
<feature type="domain" description="Peptidase S8/S53" evidence="6">
    <location>
        <begin position="153"/>
        <end position="355"/>
    </location>
</feature>
<dbReference type="InterPro" id="IPR000209">
    <property type="entry name" value="Peptidase_S8/S53_dom"/>
</dbReference>
<dbReference type="PRINTS" id="PR00723">
    <property type="entry name" value="SUBTILISIN"/>
</dbReference>
<dbReference type="Pfam" id="PF00082">
    <property type="entry name" value="Peptidase_S8"/>
    <property type="match status" value="1"/>
</dbReference>
<keyword evidence="2 5" id="KW-0645">Protease</keyword>
<dbReference type="CDD" id="cd00306">
    <property type="entry name" value="Peptidases_S8_S53"/>
    <property type="match status" value="1"/>
</dbReference>
<dbReference type="PANTHER" id="PTHR43806">
    <property type="entry name" value="PEPTIDASE S8"/>
    <property type="match status" value="1"/>
</dbReference>
<evidence type="ECO:0000256" key="2">
    <source>
        <dbReference type="ARBA" id="ARBA00022670"/>
    </source>
</evidence>
<dbReference type="InterPro" id="IPR015500">
    <property type="entry name" value="Peptidase_S8_subtilisin-rel"/>
</dbReference>
<dbReference type="GO" id="GO:0006508">
    <property type="term" value="P:proteolysis"/>
    <property type="evidence" value="ECO:0007669"/>
    <property type="project" value="UniProtKB-KW"/>
</dbReference>
<evidence type="ECO:0000256" key="5">
    <source>
        <dbReference type="PROSITE-ProRule" id="PRU01240"/>
    </source>
</evidence>
<dbReference type="InterPro" id="IPR050131">
    <property type="entry name" value="Peptidase_S8_subtilisin-like"/>
</dbReference>
<keyword evidence="8" id="KW-1185">Reference proteome</keyword>
<gene>
    <name evidence="7" type="ORF">N475_25255</name>
</gene>
<feature type="active site" description="Charge relay system" evidence="5">
    <location>
        <position position="345"/>
    </location>
</feature>
<reference evidence="7 8" key="1">
    <citation type="submission" date="2013-07" db="EMBL/GenBank/DDBJ databases">
        <title>Comparative Genomic and Metabolomic Analysis of Twelve Strains of Pseudoalteromonas luteoviolacea.</title>
        <authorList>
            <person name="Vynne N.G."/>
            <person name="Mansson M."/>
            <person name="Gram L."/>
        </authorList>
    </citation>
    <scope>NUCLEOTIDE SEQUENCE [LARGE SCALE GENOMIC DNA]</scope>
    <source>
        <strain evidence="7 8">DSM 6061</strain>
    </source>
</reference>
<evidence type="ECO:0000313" key="7">
    <source>
        <dbReference type="EMBL" id="KZN29822.1"/>
    </source>
</evidence>
<comment type="caution">
    <text evidence="7">The sequence shown here is derived from an EMBL/GenBank/DDBJ whole genome shotgun (WGS) entry which is preliminary data.</text>
</comment>
<feature type="active site" description="Charge relay system" evidence="5">
    <location>
        <position position="194"/>
    </location>
</feature>
<dbReference type="PANTHER" id="PTHR43806:SF11">
    <property type="entry name" value="CEREVISIN-RELATED"/>
    <property type="match status" value="1"/>
</dbReference>
<evidence type="ECO:0000256" key="1">
    <source>
        <dbReference type="ARBA" id="ARBA00011073"/>
    </source>
</evidence>
<protein>
    <recommendedName>
        <fullName evidence="6">Peptidase S8/S53 domain-containing protein</fullName>
    </recommendedName>
</protein>
<sequence length="374" mass="40690">MLLSLGVIAQDNSHVPFVTFKNHEQSIVLSPSNQKNIYNSNIGFQFYLNGKIIVQAPKNQKTVLDSLKKLGKVQVLAELHDSEVILISPISASFTKSYKLIENLPNMMAVQPDFAIVRAAKKMVNNDTENTEKLDIERLQTAQCGIKPTTKRIAIIDDGFDLSKPHFSVFKVLLDYDADRQQAMLNRQSNVRGHGNMVAGVIANQLLSKYSTDEQAVAELVAIRQASTLNSAMILAFSVSQKMKVDVINSSWTLPFVSQLLADVIRDGLDYGGVSYVVVSAGNHAEDACVANKLSEIEGVTTVGALSQDGTMASYSNYGRCVDLYAPANFLPQKHRTHIVQSGTSSAAAMVTGEISYLLGCGLSSSEIGLKNKN</sequence>
<accession>A0A166UD91</accession>
<feature type="active site" description="Charge relay system" evidence="5">
    <location>
        <position position="157"/>
    </location>
</feature>
<evidence type="ECO:0000313" key="8">
    <source>
        <dbReference type="Proteomes" id="UP000076643"/>
    </source>
</evidence>
<dbReference type="Proteomes" id="UP000076643">
    <property type="component" value="Unassembled WGS sequence"/>
</dbReference>
<dbReference type="PROSITE" id="PS51892">
    <property type="entry name" value="SUBTILASE"/>
    <property type="match status" value="1"/>
</dbReference>
<dbReference type="AlphaFoldDB" id="A0A166UD91"/>
<dbReference type="SUPFAM" id="SSF52743">
    <property type="entry name" value="Subtilisin-like"/>
    <property type="match status" value="1"/>
</dbReference>
<comment type="similarity">
    <text evidence="1 5">Belongs to the peptidase S8 family.</text>
</comment>
<dbReference type="Gene3D" id="3.40.50.200">
    <property type="entry name" value="Peptidase S8/S53 domain"/>
    <property type="match status" value="1"/>
</dbReference>
<organism evidence="7 8">
    <name type="scientific">Pseudoalteromonas luteoviolacea DSM 6061</name>
    <dbReference type="NCBI Taxonomy" id="1365250"/>
    <lineage>
        <taxon>Bacteria</taxon>
        <taxon>Pseudomonadati</taxon>
        <taxon>Pseudomonadota</taxon>
        <taxon>Gammaproteobacteria</taxon>
        <taxon>Alteromonadales</taxon>
        <taxon>Pseudoalteromonadaceae</taxon>
        <taxon>Pseudoalteromonas</taxon>
    </lineage>
</organism>
<dbReference type="RefSeq" id="WP_063366087.1">
    <property type="nucleotide sequence ID" value="NZ_AQHB01000049.1"/>
</dbReference>
<evidence type="ECO:0000256" key="3">
    <source>
        <dbReference type="ARBA" id="ARBA00022801"/>
    </source>
</evidence>
<dbReference type="EMBL" id="AUYB01000157">
    <property type="protein sequence ID" value="KZN29822.1"/>
    <property type="molecule type" value="Genomic_DNA"/>
</dbReference>
<keyword evidence="4 5" id="KW-0720">Serine protease</keyword>